<dbReference type="InterPro" id="IPR036282">
    <property type="entry name" value="Glutathione-S-Trfase_C_sf"/>
</dbReference>
<dbReference type="InterPro" id="IPR040079">
    <property type="entry name" value="Glutathione_S-Trfase"/>
</dbReference>
<feature type="site" description="Lowers pKa of active site Cys" evidence="3">
    <location>
        <position position="241"/>
    </location>
</feature>
<evidence type="ECO:0000256" key="3">
    <source>
        <dbReference type="PIRSR" id="PIRSR015753-3"/>
    </source>
</evidence>
<dbReference type="SFLD" id="SFLDG01148">
    <property type="entry name" value="Xi_(cytGST)"/>
    <property type="match status" value="1"/>
</dbReference>
<dbReference type="Proteomes" id="UP000438476">
    <property type="component" value="Unassembled WGS sequence"/>
</dbReference>
<dbReference type="InterPro" id="IPR047047">
    <property type="entry name" value="GST_Omega-like_C"/>
</dbReference>
<evidence type="ECO:0000256" key="2">
    <source>
        <dbReference type="PIRSR" id="PIRSR015753-2"/>
    </source>
</evidence>
<comment type="caution">
    <text evidence="6">The sequence shown here is derived from an EMBL/GenBank/DDBJ whole genome shotgun (WGS) entry which is preliminary data.</text>
</comment>
<evidence type="ECO:0000313" key="6">
    <source>
        <dbReference type="EMBL" id="MXO66820.1"/>
    </source>
</evidence>
<reference evidence="6 7" key="1">
    <citation type="submission" date="2019-12" db="EMBL/GenBank/DDBJ databases">
        <title>Genomic-based taxomic classification of the family Erythrobacteraceae.</title>
        <authorList>
            <person name="Xu L."/>
        </authorList>
    </citation>
    <scope>NUCLEOTIDE SEQUENCE [LARGE SCALE GENOMIC DNA]</scope>
    <source>
        <strain evidence="6 7">LMG 29518</strain>
    </source>
</reference>
<dbReference type="InterPro" id="IPR004045">
    <property type="entry name" value="Glutathione_S-Trfase_N"/>
</dbReference>
<dbReference type="InterPro" id="IPR010987">
    <property type="entry name" value="Glutathione-S-Trfase_C-like"/>
</dbReference>
<dbReference type="InterPro" id="IPR036249">
    <property type="entry name" value="Thioredoxin-like_sf"/>
</dbReference>
<dbReference type="PIRSF" id="PIRSF015753">
    <property type="entry name" value="GST"/>
    <property type="match status" value="1"/>
</dbReference>
<evidence type="ECO:0000259" key="5">
    <source>
        <dbReference type="PROSITE" id="PS50405"/>
    </source>
</evidence>
<dbReference type="RefSeq" id="WP_160737260.1">
    <property type="nucleotide sequence ID" value="NZ_WTYT01000006.1"/>
</dbReference>
<feature type="site" description="Lowers pKa of active site Cys" evidence="3">
    <location>
        <position position="284"/>
    </location>
</feature>
<feature type="domain" description="GST C-terminal" evidence="5">
    <location>
        <begin position="160"/>
        <end position="286"/>
    </location>
</feature>
<evidence type="ECO:0000256" key="4">
    <source>
        <dbReference type="SAM" id="MobiDB-lite"/>
    </source>
</evidence>
<feature type="binding site" evidence="2">
    <location>
        <begin position="136"/>
        <end position="137"/>
    </location>
    <ligand>
        <name>glutathione</name>
        <dbReference type="ChEBI" id="CHEBI:57925"/>
    </ligand>
</feature>
<evidence type="ECO:0000256" key="1">
    <source>
        <dbReference type="PIRSR" id="PIRSR015753-1"/>
    </source>
</evidence>
<dbReference type="Pfam" id="PF13409">
    <property type="entry name" value="GST_N_2"/>
    <property type="match status" value="1"/>
</dbReference>
<dbReference type="Gene3D" id="1.20.1050.10">
    <property type="match status" value="1"/>
</dbReference>
<feature type="active site" description="Proton donor/acceptor" evidence="1">
    <location>
        <position position="183"/>
    </location>
</feature>
<gene>
    <name evidence="6" type="ORF">GRI91_13725</name>
</gene>
<evidence type="ECO:0000313" key="7">
    <source>
        <dbReference type="Proteomes" id="UP000438476"/>
    </source>
</evidence>
<feature type="region of interest" description="Disordered" evidence="4">
    <location>
        <begin position="1"/>
        <end position="33"/>
    </location>
</feature>
<keyword evidence="7" id="KW-1185">Reference proteome</keyword>
<proteinExistence type="predicted"/>
<dbReference type="InterPro" id="IPR016639">
    <property type="entry name" value="GST_Omega/GSH"/>
</dbReference>
<dbReference type="AlphaFoldDB" id="A0A6I4TAC5"/>
<dbReference type="CDD" id="cd03190">
    <property type="entry name" value="GST_C_Omega_like"/>
    <property type="match status" value="1"/>
</dbReference>
<dbReference type="Pfam" id="PF13410">
    <property type="entry name" value="GST_C_2"/>
    <property type="match status" value="1"/>
</dbReference>
<feature type="binding site" evidence="2">
    <location>
        <begin position="118"/>
        <end position="121"/>
    </location>
    <ligand>
        <name>glutathione</name>
        <dbReference type="ChEBI" id="CHEBI:57925"/>
    </ligand>
</feature>
<feature type="active site" description="Nucleophile" evidence="1">
    <location>
        <position position="58"/>
    </location>
</feature>
<organism evidence="6 7">
    <name type="scientific">Altericroceibacterium endophyticum</name>
    <dbReference type="NCBI Taxonomy" id="1808508"/>
    <lineage>
        <taxon>Bacteria</taxon>
        <taxon>Pseudomonadati</taxon>
        <taxon>Pseudomonadota</taxon>
        <taxon>Alphaproteobacteria</taxon>
        <taxon>Sphingomonadales</taxon>
        <taxon>Erythrobacteraceae</taxon>
        <taxon>Altericroceibacterium</taxon>
    </lineage>
</organism>
<sequence length="328" mass="36835">MAGLLNGQWVEKLPDPDQSEAGEYNRPSSAYRSAISSDPDAEFVAEPGRYRLWVAWACPWAGRTLAMRALKQLEEIVPISIGHRGEEGWTYDEGPDGEEGPYPLHRLYTLDDPHYTGKVTVPVLWDSRTQRIVNNESADIIRILNSAFNGHTGNYLDLNPDALHEQIDHWNDIIYPGLNNGVYRAGFATAQTAYEAAANGVFETLDLMESHLAQNRYLAGEYCTEADWRAFVSLVRFDIAYHGAFKCNLRRIADYPALSNYLRELYQWPGIAQTIRQDVIKPDYYSIPLANPNGIIPIGPEVDYAALHNRAELEGRGIWDCAAEDSAA</sequence>
<dbReference type="GO" id="GO:0005737">
    <property type="term" value="C:cytoplasm"/>
    <property type="evidence" value="ECO:0007669"/>
    <property type="project" value="TreeGrafter"/>
</dbReference>
<dbReference type="Gene3D" id="3.40.30.10">
    <property type="entry name" value="Glutaredoxin"/>
    <property type="match status" value="1"/>
</dbReference>
<dbReference type="PANTHER" id="PTHR32419:SF6">
    <property type="entry name" value="GLUTATHIONE S-TRANSFERASE OMEGA-LIKE 1-RELATED"/>
    <property type="match status" value="1"/>
</dbReference>
<feature type="binding site" evidence="2">
    <location>
        <position position="89"/>
    </location>
    <ligand>
        <name>glutathione</name>
        <dbReference type="ChEBI" id="CHEBI:57925"/>
    </ligand>
</feature>
<protein>
    <submittedName>
        <fullName evidence="6">Glutathione S-transferase family protein</fullName>
    </submittedName>
</protein>
<dbReference type="GO" id="GO:0004364">
    <property type="term" value="F:glutathione transferase activity"/>
    <property type="evidence" value="ECO:0007669"/>
    <property type="project" value="InterPro"/>
</dbReference>
<dbReference type="SUPFAM" id="SSF52833">
    <property type="entry name" value="Thioredoxin-like"/>
    <property type="match status" value="1"/>
</dbReference>
<dbReference type="PANTHER" id="PTHR32419">
    <property type="entry name" value="GLUTATHIONYL-HYDROQUINONE REDUCTASE"/>
    <property type="match status" value="1"/>
</dbReference>
<dbReference type="SUPFAM" id="SSF47616">
    <property type="entry name" value="GST C-terminal domain-like"/>
    <property type="match status" value="1"/>
</dbReference>
<accession>A0A6I4TAC5</accession>
<name>A0A6I4TAC5_9SPHN</name>
<keyword evidence="6" id="KW-0808">Transferase</keyword>
<dbReference type="OrthoDB" id="9769158at2"/>
<dbReference type="SFLD" id="SFLDS00019">
    <property type="entry name" value="Glutathione_Transferase_(cytos"/>
    <property type="match status" value="1"/>
</dbReference>
<dbReference type="EMBL" id="WTYT01000006">
    <property type="protein sequence ID" value="MXO66820.1"/>
    <property type="molecule type" value="Genomic_DNA"/>
</dbReference>
<dbReference type="PROSITE" id="PS50405">
    <property type="entry name" value="GST_CTER"/>
    <property type="match status" value="1"/>
</dbReference>
<dbReference type="SFLD" id="SFLDG01206">
    <property type="entry name" value="Xi.1"/>
    <property type="match status" value="1"/>
</dbReference>